<dbReference type="PANTHER" id="PTHR43133:SF62">
    <property type="entry name" value="RNA POLYMERASE SIGMA FACTOR SIGZ"/>
    <property type="match status" value="1"/>
</dbReference>
<dbReference type="RefSeq" id="WP_057842913.1">
    <property type="nucleotide sequence ID" value="NZ_LLYA01000090.1"/>
</dbReference>
<proteinExistence type="inferred from homology"/>
<dbReference type="InterPro" id="IPR039425">
    <property type="entry name" value="RNA_pol_sigma-70-like"/>
</dbReference>
<dbReference type="GO" id="GO:0006352">
    <property type="term" value="P:DNA-templated transcription initiation"/>
    <property type="evidence" value="ECO:0007669"/>
    <property type="project" value="InterPro"/>
</dbReference>
<evidence type="ECO:0000256" key="1">
    <source>
        <dbReference type="ARBA" id="ARBA00010641"/>
    </source>
</evidence>
<gene>
    <name evidence="7" type="ORF">CQ13_20690</name>
</gene>
<feature type="domain" description="RNA polymerase sigma-70 region 2" evidence="5">
    <location>
        <begin position="25"/>
        <end position="92"/>
    </location>
</feature>
<dbReference type="AlphaFoldDB" id="A0A0R3NEU9"/>
<evidence type="ECO:0000256" key="4">
    <source>
        <dbReference type="ARBA" id="ARBA00023163"/>
    </source>
</evidence>
<dbReference type="GO" id="GO:0003677">
    <property type="term" value="F:DNA binding"/>
    <property type="evidence" value="ECO:0007669"/>
    <property type="project" value="InterPro"/>
</dbReference>
<evidence type="ECO:0000259" key="5">
    <source>
        <dbReference type="Pfam" id="PF04542"/>
    </source>
</evidence>
<comment type="caution">
    <text evidence="7">The sequence shown here is derived from an EMBL/GenBank/DDBJ whole genome shotgun (WGS) entry which is preliminary data.</text>
</comment>
<name>A0A0R3NEU9_9BRAD</name>
<keyword evidence="3" id="KW-0731">Sigma factor</keyword>
<dbReference type="SUPFAM" id="SSF88659">
    <property type="entry name" value="Sigma3 and sigma4 domains of RNA polymerase sigma factors"/>
    <property type="match status" value="1"/>
</dbReference>
<sequence length="185" mass="20850">MLTPAELVWLIAAVAKGDEAAFERLYAATRAKLFGVVLRILRRQDLAEEVIQEAYVKIWNSAGQFNPALASPITWMASIARNRAIDVVRKKGESSIEEEPTAMEVAAESPDPLARREMTEELKRLLECVGRLEPDRQKLVLLAYYNGWSREQLAAKFETPVNTVKTWLRRSMMEIRECLGLGSGS</sequence>
<evidence type="ECO:0000256" key="2">
    <source>
        <dbReference type="ARBA" id="ARBA00023015"/>
    </source>
</evidence>
<dbReference type="Gene3D" id="1.10.10.10">
    <property type="entry name" value="Winged helix-like DNA-binding domain superfamily/Winged helix DNA-binding domain"/>
    <property type="match status" value="1"/>
</dbReference>
<keyword evidence="8" id="KW-1185">Reference proteome</keyword>
<dbReference type="SUPFAM" id="SSF88946">
    <property type="entry name" value="Sigma2 domain of RNA polymerase sigma factors"/>
    <property type="match status" value="1"/>
</dbReference>
<evidence type="ECO:0000256" key="3">
    <source>
        <dbReference type="ARBA" id="ARBA00023082"/>
    </source>
</evidence>
<dbReference type="GO" id="GO:0016987">
    <property type="term" value="F:sigma factor activity"/>
    <property type="evidence" value="ECO:0007669"/>
    <property type="project" value="UniProtKB-KW"/>
</dbReference>
<dbReference type="NCBIfam" id="TIGR02937">
    <property type="entry name" value="sigma70-ECF"/>
    <property type="match status" value="1"/>
</dbReference>
<evidence type="ECO:0000313" key="7">
    <source>
        <dbReference type="EMBL" id="KRR28416.1"/>
    </source>
</evidence>
<organism evidence="7 8">
    <name type="scientific">Bradyrhizobium retamae</name>
    <dbReference type="NCBI Taxonomy" id="1300035"/>
    <lineage>
        <taxon>Bacteria</taxon>
        <taxon>Pseudomonadati</taxon>
        <taxon>Pseudomonadota</taxon>
        <taxon>Alphaproteobacteria</taxon>
        <taxon>Hyphomicrobiales</taxon>
        <taxon>Nitrobacteraceae</taxon>
        <taxon>Bradyrhizobium</taxon>
    </lineage>
</organism>
<dbReference type="InterPro" id="IPR013325">
    <property type="entry name" value="RNA_pol_sigma_r2"/>
</dbReference>
<evidence type="ECO:0000313" key="8">
    <source>
        <dbReference type="Proteomes" id="UP000052023"/>
    </source>
</evidence>
<protein>
    <submittedName>
        <fullName evidence="7">RNA polymerase subunit sigma-70</fullName>
    </submittedName>
</protein>
<comment type="similarity">
    <text evidence="1">Belongs to the sigma-70 factor family. ECF subfamily.</text>
</comment>
<accession>A0A0R3NEU9</accession>
<reference evidence="7 8" key="1">
    <citation type="submission" date="2014-03" db="EMBL/GenBank/DDBJ databases">
        <title>Bradyrhizobium valentinum sp. nov., isolated from effective nodules of Lupinus mariae-josephae, a lupine endemic of basic-lime soils in Eastern Spain.</title>
        <authorList>
            <person name="Duran D."/>
            <person name="Rey L."/>
            <person name="Navarro A."/>
            <person name="Busquets A."/>
            <person name="Imperial J."/>
            <person name="Ruiz-Argueso T."/>
        </authorList>
    </citation>
    <scope>NUCLEOTIDE SEQUENCE [LARGE SCALE GENOMIC DNA]</scope>
    <source>
        <strain evidence="7 8">Ro19</strain>
    </source>
</reference>
<dbReference type="OrthoDB" id="9784272at2"/>
<feature type="domain" description="RNA polymerase sigma factor 70 region 4 type 2" evidence="6">
    <location>
        <begin position="123"/>
        <end position="173"/>
    </location>
</feature>
<dbReference type="InterPro" id="IPR013324">
    <property type="entry name" value="RNA_pol_sigma_r3/r4-like"/>
</dbReference>
<dbReference type="InterPro" id="IPR007627">
    <property type="entry name" value="RNA_pol_sigma70_r2"/>
</dbReference>
<dbReference type="Pfam" id="PF08281">
    <property type="entry name" value="Sigma70_r4_2"/>
    <property type="match status" value="1"/>
</dbReference>
<dbReference type="Pfam" id="PF04542">
    <property type="entry name" value="Sigma70_r2"/>
    <property type="match status" value="1"/>
</dbReference>
<dbReference type="Proteomes" id="UP000052023">
    <property type="component" value="Unassembled WGS sequence"/>
</dbReference>
<dbReference type="EMBL" id="LLYA01000090">
    <property type="protein sequence ID" value="KRR28416.1"/>
    <property type="molecule type" value="Genomic_DNA"/>
</dbReference>
<dbReference type="Gene3D" id="1.10.1740.10">
    <property type="match status" value="1"/>
</dbReference>
<dbReference type="InterPro" id="IPR014284">
    <property type="entry name" value="RNA_pol_sigma-70_dom"/>
</dbReference>
<dbReference type="InterPro" id="IPR013249">
    <property type="entry name" value="RNA_pol_sigma70_r4_t2"/>
</dbReference>
<dbReference type="InterPro" id="IPR036388">
    <property type="entry name" value="WH-like_DNA-bd_sf"/>
</dbReference>
<keyword evidence="2" id="KW-0805">Transcription regulation</keyword>
<evidence type="ECO:0000259" key="6">
    <source>
        <dbReference type="Pfam" id="PF08281"/>
    </source>
</evidence>
<dbReference type="PANTHER" id="PTHR43133">
    <property type="entry name" value="RNA POLYMERASE ECF-TYPE SIGMA FACTO"/>
    <property type="match status" value="1"/>
</dbReference>
<keyword evidence="4" id="KW-0804">Transcription</keyword>